<keyword evidence="2" id="KW-1185">Reference proteome</keyword>
<reference evidence="2" key="1">
    <citation type="submission" date="2010-08" db="EMBL/GenBank/DDBJ databases">
        <authorList>
            <consortium name="Caenorhabditis japonica Sequencing Consortium"/>
            <person name="Wilson R.K."/>
        </authorList>
    </citation>
    <scope>NUCLEOTIDE SEQUENCE [LARGE SCALE GENOMIC DNA]</scope>
    <source>
        <strain evidence="2">DF5081</strain>
    </source>
</reference>
<dbReference type="AlphaFoldDB" id="A0A8R1DFB3"/>
<evidence type="ECO:0000313" key="2">
    <source>
        <dbReference type="Proteomes" id="UP000005237"/>
    </source>
</evidence>
<sequence>MRKIMATQYGGDPTFMKKFLLGDSASPNGTPAPSNLSQTHCHNISQKVISGIIYQNCRNLSATSWTVLNLNAFTGFGLFDFVVNLNSLKNIEVKLEHQTELTYLYFSSFKECDKCHFRYPIRSSKEYQGCNHVYGDMIFTSRFFEVQPEPPAFVIDGCFIFNKTGIRFVRPFLIAHARCQTHHVFERNKYMCTDQIKELIKRWGEKKVKWTTDLPDVNCYQGECRGGFIIQRQPHRFVGCEIFKGDTYASARSGNISDRIRDLSNAHTIHGQLQLIDNPYVTDIPLPFLKSIVSDKCN</sequence>
<evidence type="ECO:0000313" key="1">
    <source>
        <dbReference type="EnsemblMetazoa" id="CJA01125b.1"/>
    </source>
</evidence>
<proteinExistence type="predicted"/>
<protein>
    <submittedName>
        <fullName evidence="1">Uncharacterized protein</fullName>
    </submittedName>
</protein>
<accession>A0A8R1DFB3</accession>
<dbReference type="EnsemblMetazoa" id="CJA01125b.1">
    <property type="protein sequence ID" value="CJA01125b.1"/>
    <property type="gene ID" value="WBGene00120329"/>
</dbReference>
<name>A0A8R1DFB3_CAEJA</name>
<organism evidence="1 2">
    <name type="scientific">Caenorhabditis japonica</name>
    <dbReference type="NCBI Taxonomy" id="281687"/>
    <lineage>
        <taxon>Eukaryota</taxon>
        <taxon>Metazoa</taxon>
        <taxon>Ecdysozoa</taxon>
        <taxon>Nematoda</taxon>
        <taxon>Chromadorea</taxon>
        <taxon>Rhabditida</taxon>
        <taxon>Rhabditina</taxon>
        <taxon>Rhabditomorpha</taxon>
        <taxon>Rhabditoidea</taxon>
        <taxon>Rhabditidae</taxon>
        <taxon>Peloderinae</taxon>
        <taxon>Caenorhabditis</taxon>
    </lineage>
</organism>
<reference evidence="1" key="2">
    <citation type="submission" date="2022-06" db="UniProtKB">
        <authorList>
            <consortium name="EnsemblMetazoa"/>
        </authorList>
    </citation>
    <scope>IDENTIFICATION</scope>
    <source>
        <strain evidence="1">DF5081</strain>
    </source>
</reference>
<dbReference type="Proteomes" id="UP000005237">
    <property type="component" value="Unassembled WGS sequence"/>
</dbReference>